<protein>
    <submittedName>
        <fullName evidence="1">TIGR04255 family protein</fullName>
    </submittedName>
</protein>
<evidence type="ECO:0000313" key="1">
    <source>
        <dbReference type="EMBL" id="QSR87649.1"/>
    </source>
</evidence>
<evidence type="ECO:0000313" key="2">
    <source>
        <dbReference type="Proteomes" id="UP000663088"/>
    </source>
</evidence>
<proteinExistence type="predicted"/>
<dbReference type="NCBIfam" id="TIGR04255">
    <property type="entry name" value="sporadTIGR04255"/>
    <property type="match status" value="1"/>
</dbReference>
<organism evidence="1 2">
    <name type="scientific">Candidatus Methylacidiphilum infernorum</name>
    <dbReference type="NCBI Taxonomy" id="511746"/>
    <lineage>
        <taxon>Bacteria</taxon>
        <taxon>Pseudomonadati</taxon>
        <taxon>Verrucomicrobiota</taxon>
        <taxon>Methylacidiphilae</taxon>
        <taxon>Methylacidiphilales</taxon>
        <taxon>Methylacidiphilaceae</taxon>
        <taxon>Methylacidiphilum (ex Ratnadevi et al. 2023)</taxon>
    </lineage>
</organism>
<dbReference type="EMBL" id="CP065956">
    <property type="protein sequence ID" value="QSR87649.1"/>
    <property type="molecule type" value="Genomic_DNA"/>
</dbReference>
<dbReference type="InterPro" id="IPR026349">
    <property type="entry name" value="CHP04255"/>
</dbReference>
<dbReference type="RefSeq" id="WP_206848095.1">
    <property type="nucleotide sequence ID" value="NZ_CP065956.1"/>
</dbReference>
<accession>A0ABX7PXD1</accession>
<gene>
    <name evidence="1" type="ORF">EM20IM_04850</name>
</gene>
<keyword evidence="2" id="KW-1185">Reference proteome</keyword>
<sequence length="246" mass="28775">MGRKYKTPPLIEAVCEFRLTRDTSWDLTIPGLFYEKVKGTFPQREQRVIQEIERSQGPQGLQLEIRPSERIVLFTEDRKRLIQLGPRLLTVNVLRPYPTWQGFKPQIEMAWENLKEILQIEGLERIGLRYINRVELHSSEVKLLEYFEFYPFVGPRLPQNVASFIVGGEFPFVEGRDRCRVQITPVPASSEGMSAFILDIDYFLAQPRAVKVSDIIDWVEEAHSRIEEVFEGCITDRLRELFQEVM</sequence>
<name>A0ABX7PXD1_9BACT</name>
<dbReference type="Proteomes" id="UP000663088">
    <property type="component" value="Chromosome"/>
</dbReference>
<reference evidence="1 2" key="1">
    <citation type="submission" date="2020-12" db="EMBL/GenBank/DDBJ databases">
        <authorList>
            <person name="Awala S.I."/>
            <person name="Gwak J.-H."/>
            <person name="Kim S.-J."/>
            <person name="Rhee S.-K."/>
        </authorList>
    </citation>
    <scope>NUCLEOTIDE SEQUENCE [LARGE SCALE GENOMIC DNA]</scope>
    <source>
        <strain evidence="1 2">IT5</strain>
    </source>
</reference>